<dbReference type="Pfam" id="PF13505">
    <property type="entry name" value="OMP_b-brl"/>
    <property type="match status" value="1"/>
</dbReference>
<evidence type="ECO:0000256" key="1">
    <source>
        <dbReference type="ARBA" id="ARBA00022729"/>
    </source>
</evidence>
<gene>
    <name evidence="3" type="ORF">MNBD_GAMMA09-1334</name>
</gene>
<reference evidence="3" key="1">
    <citation type="submission" date="2018-06" db="EMBL/GenBank/DDBJ databases">
        <authorList>
            <person name="Zhirakovskaya E."/>
        </authorList>
    </citation>
    <scope>NUCLEOTIDE SEQUENCE</scope>
</reference>
<feature type="domain" description="Outer membrane protein beta-barrel" evidence="2">
    <location>
        <begin position="9"/>
        <end position="206"/>
    </location>
</feature>
<protein>
    <recommendedName>
        <fullName evidence="2">Outer membrane protein beta-barrel domain-containing protein</fullName>
    </recommendedName>
</protein>
<dbReference type="InterPro" id="IPR027385">
    <property type="entry name" value="Beta-barrel_OMP"/>
</dbReference>
<organism evidence="3">
    <name type="scientific">hydrothermal vent metagenome</name>
    <dbReference type="NCBI Taxonomy" id="652676"/>
    <lineage>
        <taxon>unclassified sequences</taxon>
        <taxon>metagenomes</taxon>
        <taxon>ecological metagenomes</taxon>
    </lineage>
</organism>
<sequence length="206" mass="23020">MTTKLKFIFLLVFLLLTLPAYNYLHAENMLVDGNIFYTIPDAGGSDKFHTGKVATVNFNYYYRPWLALSAGIFISEEIFDNSRTDIVGTYQASAETQGITIGLRPEYQFSKRNGIYARTGFLFYNTKISVSEFFEPGLPSGTVSDNTDGNGYYLAAGWKHAFTNTVSFQLELAVQKQLDLFKGKADPDSVFDLSYPGFSLGLGYAF</sequence>
<proteinExistence type="predicted"/>
<evidence type="ECO:0000313" key="3">
    <source>
        <dbReference type="EMBL" id="VAW64186.1"/>
    </source>
</evidence>
<evidence type="ECO:0000259" key="2">
    <source>
        <dbReference type="Pfam" id="PF13505"/>
    </source>
</evidence>
<keyword evidence="1" id="KW-0732">Signal</keyword>
<dbReference type="SUPFAM" id="SSF56925">
    <property type="entry name" value="OMPA-like"/>
    <property type="match status" value="1"/>
</dbReference>
<accession>A0A3B0Y739</accession>
<dbReference type="InterPro" id="IPR011250">
    <property type="entry name" value="OMP/PagP_B-barrel"/>
</dbReference>
<name>A0A3B0Y739_9ZZZZ</name>
<dbReference type="EMBL" id="UOFI01000054">
    <property type="protein sequence ID" value="VAW64186.1"/>
    <property type="molecule type" value="Genomic_DNA"/>
</dbReference>
<dbReference type="AlphaFoldDB" id="A0A3B0Y739"/>
<dbReference type="Gene3D" id="2.40.160.20">
    <property type="match status" value="1"/>
</dbReference>